<sequence>METCGYIYVSTDYENFIVRCSSCPTDVQIAHWQEFVLHFRNTHATIEEKKLRQDFAWSDDDSLILNKNLQTTVEVPLDEDSIQEEFLNDCIKEEPQSPKCTQDAKVGTQLKLDRNTETSSSDSGASDNDDTDMEDKPEMCEDDEDISDVAAPSHRFNPSFFRRDPRTSTFIELYRSQPCLWDPSHNKYNDPSAAAVAHQELIKGLETKIQVVFNEQSVKAAIKRMQMQYDTVEKRVKNGTLKKNSVAFTHYTACRFLKVLKPKRNTYSNEKIQLDFTKVNNITTALIKLYSNFPQLYDPQHKMFSNMDSRRQAYEALAVEISLPDVSNDDIFRAIQILRQWYYKSVKRSTSLNAVEQHYLQSCSFLPPNMLKQKLTCEICHKISFSDHVLQIHLHKVHNIGELPFKCTLCERSFIGRGELSTHSQRVHIGKSHKCSYCDRTFAVPSDLRLHIRTHTGHKPYVCDQCGKAFRLRSQLKQHVTEIHTKIRAFKCTMCPKDFVRKVHLSDHIKSHLNIRDKICSTCGKGFTSCHSLIRHRQIHAEVKKFACKMCDLRFSQFVGLNSHMKRTHNIVRSNFEQMFCGSTKMEVCGNICNSSDYQQFFLKCIYCAVNLEMKEWKKFMMHVQSTHNLIISDNEADSVDVPMKVENDDIIEETEYMIHHEEGSLESSNLSTDDGNQQFTDSNDFEINSVETPACSKGGGSESGDDEKSQDILANSECSYIDSDEDIVEKVEFAETKGIAIVENDGNVDESQSSNLAELCEPVINYKSVNVPQYSLHISFNRRNPRAFYFIKMYKNYPCLWNPNDLDYNNEKARGQAHKSLTDDMEKEANLFLSETELKKTIQQLHQQYILAKKNFDKNKLVGIPTLYYNRCEFLNESDNSLEQESKQDQIEDKDAMPMINFKVTNDFTSMFIKEYSNFPEIWDPEVSDYYSIEARKNAYEQMAKNLPGSLNETDVYMGILKLRKWFYSAIKSTKVRTKLVVCCTKIELNYLQLCNFLPPKMENGVFDCDYCNKRFYMDYNLRTHLCKVHNVGELPFKCSQCSDRCFEHFCDLSRHQLRQHKEKKLKCKYCDSSFAVAHDLKVHIRVHTGEKPFVCELCGKEFRLKLLLDYHIKGTHFNERPFKCDLCPKDFRKKFELNDHMNGHLNIRNKVCPTCGKNFVSYSSLSRHRRLHQKRDMNS</sequence>
<proteinExistence type="predicted"/>
<feature type="domain" description="C2H2-type" evidence="12">
    <location>
        <begin position="1124"/>
        <end position="1151"/>
    </location>
</feature>
<feature type="domain" description="C2H2-type" evidence="12">
    <location>
        <begin position="433"/>
        <end position="460"/>
    </location>
</feature>
<dbReference type="GO" id="GO:0005634">
    <property type="term" value="C:nucleus"/>
    <property type="evidence" value="ECO:0007669"/>
    <property type="project" value="UniProtKB-SubCell"/>
</dbReference>
<dbReference type="PROSITE" id="PS00028">
    <property type="entry name" value="ZINC_FINGER_C2H2_1"/>
    <property type="match status" value="11"/>
</dbReference>
<dbReference type="InterPro" id="IPR006578">
    <property type="entry name" value="MADF-dom"/>
</dbReference>
<dbReference type="SMART" id="SM00355">
    <property type="entry name" value="ZnF_C2H2"/>
    <property type="match status" value="15"/>
</dbReference>
<dbReference type="PROSITE" id="PS50157">
    <property type="entry name" value="ZINC_FINGER_C2H2_2"/>
    <property type="match status" value="11"/>
</dbReference>
<feature type="domain" description="C2H2-type" evidence="12">
    <location>
        <begin position="461"/>
        <end position="489"/>
    </location>
</feature>
<dbReference type="Pfam" id="PF10545">
    <property type="entry name" value="MADF_DNA_bdg"/>
    <property type="match status" value="4"/>
</dbReference>
<accession>A0A6J2SY70</accession>
<dbReference type="Proteomes" id="UP000504634">
    <property type="component" value="Unplaced"/>
</dbReference>
<dbReference type="Pfam" id="PF00096">
    <property type="entry name" value="zf-C2H2"/>
    <property type="match status" value="8"/>
</dbReference>
<feature type="domain" description="C2H2-type" evidence="12">
    <location>
        <begin position="405"/>
        <end position="433"/>
    </location>
</feature>
<comment type="subcellular location">
    <subcellularLocation>
        <location evidence="1">Nucleus</location>
    </subcellularLocation>
</comment>
<dbReference type="PROSITE" id="PS51029">
    <property type="entry name" value="MADF"/>
    <property type="match status" value="4"/>
</dbReference>
<dbReference type="OrthoDB" id="6077919at2759"/>
<feature type="domain" description="C2H2-type" evidence="12">
    <location>
        <begin position="490"/>
        <end position="517"/>
    </location>
</feature>
<evidence type="ECO:0000256" key="7">
    <source>
        <dbReference type="ARBA" id="ARBA00023125"/>
    </source>
</evidence>
<dbReference type="Pfam" id="PF13912">
    <property type="entry name" value="zf-C2H2_6"/>
    <property type="match status" value="1"/>
</dbReference>
<dbReference type="FunFam" id="3.30.160.60:FF:000176">
    <property type="entry name" value="zinc finger protein 70"/>
    <property type="match status" value="1"/>
</dbReference>
<dbReference type="GO" id="GO:0003677">
    <property type="term" value="F:DNA binding"/>
    <property type="evidence" value="ECO:0007669"/>
    <property type="project" value="UniProtKB-KW"/>
</dbReference>
<evidence type="ECO:0000256" key="11">
    <source>
        <dbReference type="SAM" id="MobiDB-lite"/>
    </source>
</evidence>
<feature type="domain" description="MADF" evidence="13">
    <location>
        <begin position="790"/>
        <end position="881"/>
    </location>
</feature>
<evidence type="ECO:0000256" key="4">
    <source>
        <dbReference type="ARBA" id="ARBA00022771"/>
    </source>
</evidence>
<gene>
    <name evidence="15" type="primary">LOC115619958</name>
</gene>
<dbReference type="GO" id="GO:0008270">
    <property type="term" value="F:zinc ion binding"/>
    <property type="evidence" value="ECO:0007669"/>
    <property type="project" value="UniProtKB-KW"/>
</dbReference>
<dbReference type="PANTHER" id="PTHR16515:SF49">
    <property type="entry name" value="GASTRULA ZINC FINGER PROTEIN XLCGF49.1-LIKE-RELATED"/>
    <property type="match status" value="1"/>
</dbReference>
<keyword evidence="3" id="KW-0677">Repeat</keyword>
<evidence type="ECO:0000256" key="5">
    <source>
        <dbReference type="ARBA" id="ARBA00022833"/>
    </source>
</evidence>
<evidence type="ECO:0000256" key="6">
    <source>
        <dbReference type="ARBA" id="ARBA00023015"/>
    </source>
</evidence>
<protein>
    <submittedName>
        <fullName evidence="15">Uncharacterized protein LOC115619958</fullName>
    </submittedName>
</protein>
<name>A0A6J2SY70_DROLE</name>
<evidence type="ECO:0000256" key="1">
    <source>
        <dbReference type="ARBA" id="ARBA00004123"/>
    </source>
</evidence>
<feature type="domain" description="MADF" evidence="13">
    <location>
        <begin position="169"/>
        <end position="262"/>
    </location>
</feature>
<dbReference type="SMART" id="SM00595">
    <property type="entry name" value="MADF"/>
    <property type="match status" value="4"/>
</dbReference>
<dbReference type="AlphaFoldDB" id="A0A6J2SY70"/>
<reference evidence="15" key="1">
    <citation type="submission" date="2025-08" db="UniProtKB">
        <authorList>
            <consortium name="RefSeq"/>
        </authorList>
    </citation>
    <scope>IDENTIFICATION</scope>
    <source>
        <strain evidence="15">11010-0011.00</strain>
        <tissue evidence="15">Whole body</tissue>
    </source>
</reference>
<evidence type="ECO:0000256" key="2">
    <source>
        <dbReference type="ARBA" id="ARBA00022723"/>
    </source>
</evidence>
<dbReference type="RefSeq" id="XP_030368849.1">
    <property type="nucleotide sequence ID" value="XM_030512989.1"/>
</dbReference>
<dbReference type="FunFam" id="3.30.160.60:FF:000325">
    <property type="entry name" value="ZFP90 zinc finger protein"/>
    <property type="match status" value="1"/>
</dbReference>
<evidence type="ECO:0000313" key="14">
    <source>
        <dbReference type="Proteomes" id="UP000504634"/>
    </source>
</evidence>
<feature type="domain" description="MADF" evidence="13">
    <location>
        <begin position="912"/>
        <end position="1004"/>
    </location>
</feature>
<feature type="domain" description="MADF" evidence="13">
    <location>
        <begin position="285"/>
        <end position="371"/>
    </location>
</feature>
<dbReference type="InterPro" id="IPR013087">
    <property type="entry name" value="Znf_C2H2_type"/>
</dbReference>
<dbReference type="GeneID" id="115619958"/>
<evidence type="ECO:0000259" key="12">
    <source>
        <dbReference type="PROSITE" id="PS50157"/>
    </source>
</evidence>
<dbReference type="InterPro" id="IPR036236">
    <property type="entry name" value="Znf_C2H2_sf"/>
</dbReference>
<feature type="domain" description="C2H2-type" evidence="12">
    <location>
        <begin position="1095"/>
        <end position="1123"/>
    </location>
</feature>
<keyword evidence="5" id="KW-0862">Zinc</keyword>
<keyword evidence="8" id="KW-0804">Transcription</keyword>
<evidence type="ECO:0000256" key="10">
    <source>
        <dbReference type="PROSITE-ProRule" id="PRU00042"/>
    </source>
</evidence>
<feature type="domain" description="C2H2-type" evidence="12">
    <location>
        <begin position="518"/>
        <end position="545"/>
    </location>
</feature>
<keyword evidence="4 10" id="KW-0863">Zinc-finger</keyword>
<feature type="compositionally biased region" description="Polar residues" evidence="11">
    <location>
        <begin position="666"/>
        <end position="692"/>
    </location>
</feature>
<feature type="domain" description="C2H2-type" evidence="12">
    <location>
        <begin position="1067"/>
        <end position="1094"/>
    </location>
</feature>
<keyword evidence="2" id="KW-0479">Metal-binding</keyword>
<evidence type="ECO:0000313" key="15">
    <source>
        <dbReference type="RefSeq" id="XP_030368849.1"/>
    </source>
</evidence>
<dbReference type="FunFam" id="3.30.160.60:FF:000100">
    <property type="entry name" value="Zinc finger 45-like"/>
    <property type="match status" value="2"/>
</dbReference>
<feature type="domain" description="C2H2-type" evidence="12">
    <location>
        <begin position="1152"/>
        <end position="1179"/>
    </location>
</feature>
<organism evidence="14 15">
    <name type="scientific">Drosophila lebanonensis</name>
    <name type="common">Fruit fly</name>
    <name type="synonym">Scaptodrosophila lebanonensis</name>
    <dbReference type="NCBI Taxonomy" id="7225"/>
    <lineage>
        <taxon>Eukaryota</taxon>
        <taxon>Metazoa</taxon>
        <taxon>Ecdysozoa</taxon>
        <taxon>Arthropoda</taxon>
        <taxon>Hexapoda</taxon>
        <taxon>Insecta</taxon>
        <taxon>Pterygota</taxon>
        <taxon>Neoptera</taxon>
        <taxon>Endopterygota</taxon>
        <taxon>Diptera</taxon>
        <taxon>Brachycera</taxon>
        <taxon>Muscomorpha</taxon>
        <taxon>Ephydroidea</taxon>
        <taxon>Drosophilidae</taxon>
        <taxon>Scaptodrosophila</taxon>
    </lineage>
</organism>
<evidence type="ECO:0000259" key="13">
    <source>
        <dbReference type="PROSITE" id="PS51029"/>
    </source>
</evidence>
<feature type="region of interest" description="Disordered" evidence="11">
    <location>
        <begin position="94"/>
        <end position="142"/>
    </location>
</feature>
<dbReference type="GO" id="GO:0010468">
    <property type="term" value="P:regulation of gene expression"/>
    <property type="evidence" value="ECO:0007669"/>
    <property type="project" value="TreeGrafter"/>
</dbReference>
<feature type="domain" description="C2H2-type" evidence="12">
    <location>
        <begin position="546"/>
        <end position="574"/>
    </location>
</feature>
<keyword evidence="6" id="KW-0805">Transcription regulation</keyword>
<dbReference type="PANTHER" id="PTHR16515">
    <property type="entry name" value="PR DOMAIN ZINC FINGER PROTEIN"/>
    <property type="match status" value="1"/>
</dbReference>
<feature type="domain" description="C2H2-type" evidence="12">
    <location>
        <begin position="1008"/>
        <end position="1037"/>
    </location>
</feature>
<evidence type="ECO:0000256" key="8">
    <source>
        <dbReference type="ARBA" id="ARBA00023163"/>
    </source>
</evidence>
<evidence type="ECO:0000256" key="9">
    <source>
        <dbReference type="ARBA" id="ARBA00023242"/>
    </source>
</evidence>
<keyword evidence="7" id="KW-0238">DNA-binding</keyword>
<dbReference type="InterPro" id="IPR050331">
    <property type="entry name" value="Zinc_finger"/>
</dbReference>
<dbReference type="SUPFAM" id="SSF57667">
    <property type="entry name" value="beta-beta-alpha zinc fingers"/>
    <property type="match status" value="7"/>
</dbReference>
<dbReference type="Gene3D" id="3.30.160.60">
    <property type="entry name" value="Classic Zinc Finger"/>
    <property type="match status" value="9"/>
</dbReference>
<feature type="region of interest" description="Disordered" evidence="11">
    <location>
        <begin position="664"/>
        <end position="711"/>
    </location>
</feature>
<keyword evidence="9" id="KW-0539">Nucleus</keyword>
<keyword evidence="14" id="KW-1185">Reference proteome</keyword>
<evidence type="ECO:0000256" key="3">
    <source>
        <dbReference type="ARBA" id="ARBA00022737"/>
    </source>
</evidence>